<dbReference type="OrthoDB" id="5166556at2"/>
<dbReference type="AlphaFoldDB" id="A0A3B7MQL0"/>
<evidence type="ECO:0000313" key="4">
    <source>
        <dbReference type="Proteomes" id="UP000263900"/>
    </source>
</evidence>
<gene>
    <name evidence="3" type="ORF">D3H65_07780</name>
</gene>
<dbReference type="EMBL" id="CP032157">
    <property type="protein sequence ID" value="AXY73885.1"/>
    <property type="molecule type" value="Genomic_DNA"/>
</dbReference>
<evidence type="ECO:0000259" key="2">
    <source>
        <dbReference type="Pfam" id="PF01841"/>
    </source>
</evidence>
<dbReference type="KEGG" id="pseg:D3H65_07780"/>
<name>A0A3B7MQL0_9BACT</name>
<feature type="signal peptide" evidence="1">
    <location>
        <begin position="1"/>
        <end position="22"/>
    </location>
</feature>
<dbReference type="Pfam" id="PF01841">
    <property type="entry name" value="Transglut_core"/>
    <property type="match status" value="1"/>
</dbReference>
<dbReference type="InterPro" id="IPR038765">
    <property type="entry name" value="Papain-like_cys_pep_sf"/>
</dbReference>
<dbReference type="SUPFAM" id="SSF54001">
    <property type="entry name" value="Cysteine proteinases"/>
    <property type="match status" value="1"/>
</dbReference>
<evidence type="ECO:0000256" key="1">
    <source>
        <dbReference type="SAM" id="SignalP"/>
    </source>
</evidence>
<keyword evidence="4" id="KW-1185">Reference proteome</keyword>
<keyword evidence="1" id="KW-0732">Signal</keyword>
<proteinExistence type="predicted"/>
<dbReference type="NCBIfam" id="NF047558">
    <property type="entry name" value="TPR_END_plus"/>
    <property type="match status" value="1"/>
</dbReference>
<accession>A0A3B7MQL0</accession>
<evidence type="ECO:0000313" key="3">
    <source>
        <dbReference type="EMBL" id="AXY73885.1"/>
    </source>
</evidence>
<organism evidence="3 4">
    <name type="scientific">Paraflavitalea soli</name>
    <dbReference type="NCBI Taxonomy" id="2315862"/>
    <lineage>
        <taxon>Bacteria</taxon>
        <taxon>Pseudomonadati</taxon>
        <taxon>Bacteroidota</taxon>
        <taxon>Chitinophagia</taxon>
        <taxon>Chitinophagales</taxon>
        <taxon>Chitinophagaceae</taxon>
        <taxon>Paraflavitalea</taxon>
    </lineage>
</organism>
<reference evidence="3 4" key="1">
    <citation type="submission" date="2018-09" db="EMBL/GenBank/DDBJ databases">
        <title>Genome sequencing of strain 6GH32-13.</title>
        <authorList>
            <person name="Weon H.-Y."/>
            <person name="Heo J."/>
            <person name="Kwon S.-W."/>
        </authorList>
    </citation>
    <scope>NUCLEOTIDE SEQUENCE [LARGE SCALE GENOMIC DNA]</scope>
    <source>
        <strain evidence="3 4">5GH32-13</strain>
    </source>
</reference>
<sequence>MLRYRNIMISTLLLLGPLLSKARQDSANSFSAYADQQEKVFVALYEKKDVTTYEHLLQAWQERYRQLPDKTQKQYTRYLANAYYNLACVHALLGNKKPALDYLGLSIQSGYSNYAHMMKDTDLDGIRKDPAFSKMLQPLRATGDYLYILQRAGTYNEKDKRPLPAFTYQPAGDINLTALRRAFNLDSIAGQGHDVSKVLNVLHWVHELIPHDGNHENPAARNALQLIAVCRKDDRGLNCRGLATVLNEAYLALGFASRLVTCLPKDSLRTDPDCHVINMVYVPSLKKWIWADPTNDAYVMNEKGELLGIQEVRERIIRNEPLILNPTANWNHRSSTTKEDYLYRYMAKNLYILQSPAHSTWNMEAPEPGKTIQYIQLLPLDYFKQGPDKKESTSQKSGTTYQYYNTNNPAAFWQLP</sequence>
<protein>
    <submittedName>
        <fullName evidence="3">Transglutaminase domain-containing protein</fullName>
    </submittedName>
</protein>
<dbReference type="Proteomes" id="UP000263900">
    <property type="component" value="Chromosome"/>
</dbReference>
<feature type="chain" id="PRO_5017762348" evidence="1">
    <location>
        <begin position="23"/>
        <end position="416"/>
    </location>
</feature>
<dbReference type="Gene3D" id="3.10.620.30">
    <property type="match status" value="1"/>
</dbReference>
<dbReference type="InterPro" id="IPR002931">
    <property type="entry name" value="Transglutaminase-like"/>
</dbReference>
<feature type="domain" description="Transglutaminase-like" evidence="2">
    <location>
        <begin position="187"/>
        <end position="293"/>
    </location>
</feature>
<dbReference type="RefSeq" id="WP_119049741.1">
    <property type="nucleotide sequence ID" value="NZ_CP032157.1"/>
</dbReference>